<dbReference type="Pfam" id="PF00078">
    <property type="entry name" value="RVT_1"/>
    <property type="match status" value="1"/>
</dbReference>
<dbReference type="Pfam" id="PF05380">
    <property type="entry name" value="Peptidase_A17"/>
    <property type="match status" value="1"/>
</dbReference>
<comment type="caution">
    <text evidence="4">The sequence shown here is derived from an EMBL/GenBank/DDBJ whole genome shotgun (WGS) entry which is preliminary data.</text>
</comment>
<gene>
    <name evidence="4" type="ORF">P5673_029273</name>
</gene>
<feature type="coiled-coil region" evidence="1">
    <location>
        <begin position="77"/>
        <end position="120"/>
    </location>
</feature>
<keyword evidence="5" id="KW-1185">Reference proteome</keyword>
<feature type="domain" description="Integrase catalytic" evidence="3">
    <location>
        <begin position="1561"/>
        <end position="1748"/>
    </location>
</feature>
<dbReference type="InterPro" id="IPR043128">
    <property type="entry name" value="Rev_trsase/Diguanyl_cyclase"/>
</dbReference>
<dbReference type="InterPro" id="IPR043502">
    <property type="entry name" value="DNA/RNA_pol_sf"/>
</dbReference>
<feature type="compositionally biased region" description="Polar residues" evidence="2">
    <location>
        <begin position="32"/>
        <end position="45"/>
    </location>
</feature>
<reference evidence="4" key="2">
    <citation type="journal article" date="2023" name="Science">
        <title>Genomic signatures of disease resistance in endangered staghorn corals.</title>
        <authorList>
            <person name="Vollmer S.V."/>
            <person name="Selwyn J.D."/>
            <person name="Despard B.A."/>
            <person name="Roesel C.L."/>
        </authorList>
    </citation>
    <scope>NUCLEOTIDE SEQUENCE</scope>
    <source>
        <strain evidence="4">K2</strain>
    </source>
</reference>
<dbReference type="Gene3D" id="3.30.70.270">
    <property type="match status" value="1"/>
</dbReference>
<dbReference type="GO" id="GO:0003676">
    <property type="term" value="F:nucleic acid binding"/>
    <property type="evidence" value="ECO:0007669"/>
    <property type="project" value="InterPro"/>
</dbReference>
<evidence type="ECO:0000313" key="5">
    <source>
        <dbReference type="Proteomes" id="UP001249851"/>
    </source>
</evidence>
<dbReference type="InterPro" id="IPR041588">
    <property type="entry name" value="Integrase_H2C2"/>
</dbReference>
<dbReference type="Proteomes" id="UP001249851">
    <property type="component" value="Unassembled WGS sequence"/>
</dbReference>
<feature type="region of interest" description="Disordered" evidence="2">
    <location>
        <begin position="32"/>
        <end position="72"/>
    </location>
</feature>
<dbReference type="InterPro" id="IPR001584">
    <property type="entry name" value="Integrase_cat-core"/>
</dbReference>
<accession>A0AAD9PWE7</accession>
<dbReference type="InterPro" id="IPR036397">
    <property type="entry name" value="RNaseH_sf"/>
</dbReference>
<dbReference type="Pfam" id="PF03564">
    <property type="entry name" value="DUF1759"/>
    <property type="match status" value="1"/>
</dbReference>
<protein>
    <recommendedName>
        <fullName evidence="3">Integrase catalytic domain-containing protein</fullName>
    </recommendedName>
</protein>
<dbReference type="SUPFAM" id="SSF56672">
    <property type="entry name" value="DNA/RNA polymerases"/>
    <property type="match status" value="1"/>
</dbReference>
<dbReference type="EMBL" id="JARQWQ010000115">
    <property type="protein sequence ID" value="KAK2550086.1"/>
    <property type="molecule type" value="Genomic_DNA"/>
</dbReference>
<dbReference type="InterPro" id="IPR012337">
    <property type="entry name" value="RNaseH-like_sf"/>
</dbReference>
<evidence type="ECO:0000256" key="1">
    <source>
        <dbReference type="SAM" id="Coils"/>
    </source>
</evidence>
<feature type="compositionally biased region" description="Basic and acidic residues" evidence="2">
    <location>
        <begin position="441"/>
        <end position="452"/>
    </location>
</feature>
<dbReference type="PANTHER" id="PTHR47331">
    <property type="entry name" value="PHD-TYPE DOMAIN-CONTAINING PROTEIN"/>
    <property type="match status" value="1"/>
</dbReference>
<dbReference type="Gene3D" id="3.10.10.10">
    <property type="entry name" value="HIV Type 1 Reverse Transcriptase, subunit A, domain 1"/>
    <property type="match status" value="1"/>
</dbReference>
<dbReference type="PANTHER" id="PTHR47331:SF1">
    <property type="entry name" value="GAG-LIKE PROTEIN"/>
    <property type="match status" value="1"/>
</dbReference>
<dbReference type="InterPro" id="IPR000477">
    <property type="entry name" value="RT_dom"/>
</dbReference>
<keyword evidence="1" id="KW-0175">Coiled coil</keyword>
<dbReference type="InterPro" id="IPR040676">
    <property type="entry name" value="DUF5641"/>
</dbReference>
<feature type="region of interest" description="Disordered" evidence="2">
    <location>
        <begin position="192"/>
        <end position="216"/>
    </location>
</feature>
<organism evidence="4 5">
    <name type="scientific">Acropora cervicornis</name>
    <name type="common">Staghorn coral</name>
    <dbReference type="NCBI Taxonomy" id="6130"/>
    <lineage>
        <taxon>Eukaryota</taxon>
        <taxon>Metazoa</taxon>
        <taxon>Cnidaria</taxon>
        <taxon>Anthozoa</taxon>
        <taxon>Hexacorallia</taxon>
        <taxon>Scleractinia</taxon>
        <taxon>Astrocoeniina</taxon>
        <taxon>Acroporidae</taxon>
        <taxon>Acropora</taxon>
    </lineage>
</organism>
<dbReference type="Pfam" id="PF17921">
    <property type="entry name" value="Integrase_H2C2"/>
    <property type="match status" value="1"/>
</dbReference>
<name>A0AAD9PWE7_ACRCE</name>
<evidence type="ECO:0000256" key="2">
    <source>
        <dbReference type="SAM" id="MobiDB-lite"/>
    </source>
</evidence>
<feature type="compositionally biased region" description="Low complexity" evidence="2">
    <location>
        <begin position="62"/>
        <end position="72"/>
    </location>
</feature>
<reference evidence="4" key="1">
    <citation type="journal article" date="2023" name="G3 (Bethesda)">
        <title>Whole genome assembly and annotation of the endangered Caribbean coral Acropora cervicornis.</title>
        <authorList>
            <person name="Selwyn J.D."/>
            <person name="Vollmer S.V."/>
        </authorList>
    </citation>
    <scope>NUCLEOTIDE SEQUENCE</scope>
    <source>
        <strain evidence="4">K2</strain>
    </source>
</reference>
<feature type="compositionally biased region" description="Low complexity" evidence="2">
    <location>
        <begin position="207"/>
        <end position="216"/>
    </location>
</feature>
<dbReference type="SUPFAM" id="SSF53098">
    <property type="entry name" value="Ribonuclease H-like"/>
    <property type="match status" value="1"/>
</dbReference>
<dbReference type="InterPro" id="IPR008042">
    <property type="entry name" value="Retrotrans_Pao"/>
</dbReference>
<feature type="compositionally biased region" description="Polar residues" evidence="2">
    <location>
        <begin position="455"/>
        <end position="466"/>
    </location>
</feature>
<dbReference type="CDD" id="cd01644">
    <property type="entry name" value="RT_pepA17"/>
    <property type="match status" value="1"/>
</dbReference>
<evidence type="ECO:0000259" key="3">
    <source>
        <dbReference type="PROSITE" id="PS50994"/>
    </source>
</evidence>
<dbReference type="Pfam" id="PF18701">
    <property type="entry name" value="DUF5641"/>
    <property type="match status" value="1"/>
</dbReference>
<evidence type="ECO:0000313" key="4">
    <source>
        <dbReference type="EMBL" id="KAK2550086.1"/>
    </source>
</evidence>
<dbReference type="PROSITE" id="PS50994">
    <property type="entry name" value="INTEGRASE"/>
    <property type="match status" value="1"/>
</dbReference>
<proteinExistence type="predicted"/>
<dbReference type="InterPro" id="IPR005312">
    <property type="entry name" value="DUF1759"/>
</dbReference>
<dbReference type="GO" id="GO:0015074">
    <property type="term" value="P:DNA integration"/>
    <property type="evidence" value="ECO:0007669"/>
    <property type="project" value="InterPro"/>
</dbReference>
<feature type="region of interest" description="Disordered" evidence="2">
    <location>
        <begin position="441"/>
        <end position="466"/>
    </location>
</feature>
<dbReference type="Gene3D" id="3.30.420.10">
    <property type="entry name" value="Ribonuclease H-like superfamily/Ribonuclease H"/>
    <property type="match status" value="1"/>
</dbReference>
<dbReference type="Gene3D" id="1.10.340.70">
    <property type="match status" value="1"/>
</dbReference>
<sequence length="1868" mass="212663">MSRAVRFRVFTCQPYQRIQELSKRSEELLRLNSQINPEDSASQIGSRATSKSPSRKSRRSSRSGSNRSGTSSLAFARAKEAVRIAELEAEAAVLEKRRSLEEQKLRLQQEQERLTLETELAKSKTKEQVLSSIMEVAPRSFAPNPINLESRKGERKVEPPIIGLEAKPVGANGQLSVAAGCSTLNPGVAGWHRRPSVTNRKDRAVESEYSGASSSPSERAFHEMLGLHHHQNALQQQQNKIVEMLATQQKKSNLPQQRVPIFDGDPMDYGAFVRAFENVIESKTSSSSERLYYLEQFTSGDVKELVRSCHYLPPERGYQEARQLMKKKFGDDYRIVTAYETKALNWPEVKAEDSISLDRFSIFLMRCKNAMECSKYLTKLEQPDTIQKLVMKLPFNLRKTWRRSVDHIMETERRSVTFSDLAEFVDNEARVTANPIFGKITEDTKPKNERKGKQSCATPLSGSTPPTEDVLCSFCNSGHALDTCEALRRLPYPDRIQFLKSKHLCFGCLSTNHAVKECPEKKTCMVANCTRKHPTILHTNTAARIRPSDIPSASTSPKEESTRVRNGMVNLDRSRIGMAVVPVKVWLKATGSPVITYAFLDNGSSSTFCTESLMRKLGVNGTRAQISLTTLEKNDSLIESFVVKDLVISDLDENVFIELPALYTRPEIPVSKEDIPTQVYLPEVDAEIGLLIACDVPTIFDPLEVKHSRNGGPYASRTSMGWVVNGPLGRHHRGPLATSFFIKADPEFHQMVKDFYDSGFSESSADDKPEMSEEELRFLRELERTVVLRDGHYEMALPLKDREAPVPKNKPQVEQRAYWLKNKLQRNKGLYNDYKCLMADIVDKGYARKVPVDLQASSSMKWYIPHHGIYHPHKPGKIRVVFDCSAKYQGKSLNDLLLNGPDLTNNLFGVLTRFRQERVALMADIESMFHQVKVSEADCSYLRFLWWPDGNLESNLEEYQMVVHLFGAASSPSCSNFALRKTAEDNSQHFPEAVVSTVKNNFYVDDCLKALPSDEEASHHASDLRSLLSKGGFRLTKWISTSRRVLETIPVAERAKEVKTLDLSKDDLPVERALGVKWCVETDTFGFKLDIKFKPPTRRGILSLVSSVYDPLGLAAPFVLPAKWLLQDLCRVKLDWDDPIPQEHKVRWERWMADLPKLSQFSVDRYVKPAGFDFISSSQLHHFSDALEAGFGSVSYLRLVNGQGAVHCSFLCAKSRVAPLKTITIPRLELSAAAISVKQDKVLKRELEIPISSQSVFWTDSTAVLRYVKNETRRYHTFVANRVALIRDGSEPHQWNHVSGNMNPADDASRGLTADVFLSQGRWLMGPEYLWKPEHMWPMQTEEINDVLDGDPEVKMDVKVCMSSLDKQSCPLLKYFQKCSSWIRLKKVVAWLLRYRERLLNASKNKELNRDVPKYITLEEIEKAEREILRHVQRRAFPEEFNHPEKPLKKSSRLYKLDPIVIDGLLHVGGRLRKASLPMESKHQIILPKEDHVTRVIIDDYHRACGHSGREHVLASVRQKFWITQGSSTVRSVLERCVSCRRRQAPLCQQKMADLPESRVLAEKPPFTSVGVDYFGPFQVRRGRSFVKRYGVIFTCLAIRAVHLEIAHSLSTDSSLLALRRFIARRGQVKEIYSDNGSNLTGGEKELRDAISDWNQEKIHNSLLQNNISWFFSPPYGSHFGGIWERCIRTVRKILQALLREQTTDDESLVTLMCEVESIMNSRPITTVSSDPNDNEPLTPNHLLLLKSEVNLPPGLFKREDSLSRRRWKQVQFWKRWSREYLPLLQLRQKWVHPKRNLAVGDIVLVASESHRNSWPLGRVVETFPDKRGLVRRVKVLTKTAVYERPVDKLCVLVENESPSTGNVDTKN</sequence>